<evidence type="ECO:0000256" key="1">
    <source>
        <dbReference type="ARBA" id="ARBA00008129"/>
    </source>
</evidence>
<evidence type="ECO:0000313" key="8">
    <source>
        <dbReference type="Proteomes" id="UP001148312"/>
    </source>
</evidence>
<evidence type="ECO:0000313" key="7">
    <source>
        <dbReference type="EMBL" id="KAJ5469405.1"/>
    </source>
</evidence>
<dbReference type="PROSITE" id="PS00920">
    <property type="entry name" value="NITRIL_CHT_1"/>
    <property type="match status" value="1"/>
</dbReference>
<evidence type="ECO:0000259" key="6">
    <source>
        <dbReference type="PROSITE" id="PS50263"/>
    </source>
</evidence>
<dbReference type="InterPro" id="IPR036526">
    <property type="entry name" value="C-N_Hydrolase_sf"/>
</dbReference>
<keyword evidence="8" id="KW-1185">Reference proteome</keyword>
<comment type="catalytic activity">
    <reaction evidence="3">
        <text>a nitrile + 2 H2O = a carboxylate + NH4(+)</text>
        <dbReference type="Rhea" id="RHEA:21724"/>
        <dbReference type="ChEBI" id="CHEBI:15377"/>
        <dbReference type="ChEBI" id="CHEBI:18379"/>
        <dbReference type="ChEBI" id="CHEBI:28938"/>
        <dbReference type="ChEBI" id="CHEBI:29067"/>
        <dbReference type="EC" id="3.5.5.1"/>
    </reaction>
</comment>
<dbReference type="EC" id="3.5.5.1" evidence="4"/>
<dbReference type="Proteomes" id="UP001148312">
    <property type="component" value="Unassembled WGS sequence"/>
</dbReference>
<dbReference type="PROSITE" id="PS00921">
    <property type="entry name" value="NITRIL_CHT_2"/>
    <property type="match status" value="1"/>
</dbReference>
<dbReference type="InterPro" id="IPR003010">
    <property type="entry name" value="C-N_Hydrolase"/>
</dbReference>
<dbReference type="Gene3D" id="3.60.110.10">
    <property type="entry name" value="Carbon-nitrogen hydrolase"/>
    <property type="match status" value="1"/>
</dbReference>
<dbReference type="GO" id="GO:0016836">
    <property type="term" value="F:hydro-lyase activity"/>
    <property type="evidence" value="ECO:0007669"/>
    <property type="project" value="UniProtKB-ARBA"/>
</dbReference>
<dbReference type="PANTHER" id="PTHR46044">
    <property type="entry name" value="NITRILASE"/>
    <property type="match status" value="1"/>
</dbReference>
<dbReference type="EMBL" id="JAPWDQ010000015">
    <property type="protein sequence ID" value="KAJ5469405.1"/>
    <property type="molecule type" value="Genomic_DNA"/>
</dbReference>
<reference evidence="7" key="2">
    <citation type="journal article" date="2023" name="IMA Fungus">
        <title>Comparative genomic study of the Penicillium genus elucidates a diverse pangenome and 15 lateral gene transfer events.</title>
        <authorList>
            <person name="Petersen C."/>
            <person name="Sorensen T."/>
            <person name="Nielsen M.R."/>
            <person name="Sondergaard T.E."/>
            <person name="Sorensen J.L."/>
            <person name="Fitzpatrick D.A."/>
            <person name="Frisvad J.C."/>
            <person name="Nielsen K.L."/>
        </authorList>
    </citation>
    <scope>NUCLEOTIDE SEQUENCE</scope>
    <source>
        <strain evidence="7">IBT 30728</strain>
    </source>
</reference>
<evidence type="ECO:0000256" key="4">
    <source>
        <dbReference type="ARBA" id="ARBA00039045"/>
    </source>
</evidence>
<feature type="active site" description="Proton acceptor" evidence="5">
    <location>
        <position position="49"/>
    </location>
</feature>
<dbReference type="GeneID" id="81628868"/>
<dbReference type="Pfam" id="PF00795">
    <property type="entry name" value="CN_hydrolase"/>
    <property type="match status" value="1"/>
</dbReference>
<organism evidence="7 8">
    <name type="scientific">Penicillium diatomitis</name>
    <dbReference type="NCBI Taxonomy" id="2819901"/>
    <lineage>
        <taxon>Eukaryota</taxon>
        <taxon>Fungi</taxon>
        <taxon>Dikarya</taxon>
        <taxon>Ascomycota</taxon>
        <taxon>Pezizomycotina</taxon>
        <taxon>Eurotiomycetes</taxon>
        <taxon>Eurotiomycetidae</taxon>
        <taxon>Eurotiales</taxon>
        <taxon>Aspergillaceae</taxon>
        <taxon>Penicillium</taxon>
    </lineage>
</organism>
<evidence type="ECO:0000256" key="3">
    <source>
        <dbReference type="ARBA" id="ARBA00036406"/>
    </source>
</evidence>
<comment type="similarity">
    <text evidence="1">Belongs to the carbon-nitrogen hydrolase superfamily. Nitrilase family.</text>
</comment>
<dbReference type="PROSITE" id="PS50263">
    <property type="entry name" value="CN_HYDROLASE"/>
    <property type="match status" value="1"/>
</dbReference>
<dbReference type="GO" id="GO:0000257">
    <property type="term" value="F:nitrilase activity"/>
    <property type="evidence" value="ECO:0007669"/>
    <property type="project" value="UniProtKB-EC"/>
</dbReference>
<gene>
    <name evidence="7" type="ORF">N7539_009023</name>
</gene>
<dbReference type="CDD" id="cd07564">
    <property type="entry name" value="nitrilases_CHs"/>
    <property type="match status" value="1"/>
</dbReference>
<dbReference type="RefSeq" id="XP_056785995.1">
    <property type="nucleotide sequence ID" value="XM_056938618.1"/>
</dbReference>
<proteinExistence type="inferred from homology"/>
<dbReference type="FunFam" id="3.60.110.10:FF:000011">
    <property type="entry name" value="Cyanide hydratase"/>
    <property type="match status" value="1"/>
</dbReference>
<evidence type="ECO:0000256" key="2">
    <source>
        <dbReference type="ARBA" id="ARBA00022801"/>
    </source>
</evidence>
<protein>
    <recommendedName>
        <fullName evidence="4">nitrilase</fullName>
        <ecNumber evidence="4">3.5.5.1</ecNumber>
    </recommendedName>
</protein>
<sequence length="322" mass="35473">MTQTKTTHVRVAVTQAEPVWLDLEATVQKTCALITEAAENGAEVISFPECWIPGYPAWIWSRPVDPQLHSEYILNSLQVDSPQMARIQKCALDSKIVVILGFAENRHHSLYISQAIIDSNSTIVTTRSKIKATHMERTVFGDASAECLDSVADTAVARIGALSCWEHTQPLLKYHTYSQREQIHVAAWPPLFDHTGGEELWSMSRQVIAGTQAIASTYAIESQTFVLHTTAVISQAGIDRMQTLPGCIMGSPGGGSSAIFGPDGRKISTDLPETEEGIIYATLDLNEVLKSRAFIDVCGHYSRPDLLWLGVDKNVKKPVREQ</sequence>
<feature type="domain" description="CN hydrolase" evidence="6">
    <location>
        <begin position="9"/>
        <end position="285"/>
    </location>
</feature>
<dbReference type="InterPro" id="IPR000132">
    <property type="entry name" value="Nitrilase/CN_hydratase_CS"/>
</dbReference>
<dbReference type="SUPFAM" id="SSF56317">
    <property type="entry name" value="Carbon-nitrogen hydrolase"/>
    <property type="match status" value="1"/>
</dbReference>
<name>A0A9W9WL00_9EURO</name>
<dbReference type="InterPro" id="IPR044149">
    <property type="entry name" value="Nitrilases_CHs"/>
</dbReference>
<accession>A0A9W9WL00</accession>
<dbReference type="AlphaFoldDB" id="A0A9W9WL00"/>
<reference evidence="7" key="1">
    <citation type="submission" date="2022-12" db="EMBL/GenBank/DDBJ databases">
        <authorList>
            <person name="Petersen C."/>
        </authorList>
    </citation>
    <scope>NUCLEOTIDE SEQUENCE</scope>
    <source>
        <strain evidence="7">IBT 30728</strain>
    </source>
</reference>
<keyword evidence="2" id="KW-0378">Hydrolase</keyword>
<evidence type="ECO:0000256" key="5">
    <source>
        <dbReference type="PROSITE-ProRule" id="PRU10139"/>
    </source>
</evidence>
<comment type="caution">
    <text evidence="7">The sequence shown here is derived from an EMBL/GenBank/DDBJ whole genome shotgun (WGS) entry which is preliminary data.</text>
</comment>
<dbReference type="PANTHER" id="PTHR46044:SF14">
    <property type="entry name" value="ARYLACETONITRILASE"/>
    <property type="match status" value="1"/>
</dbReference>